<evidence type="ECO:0000259" key="4">
    <source>
        <dbReference type="Pfam" id="PF24866"/>
    </source>
</evidence>
<dbReference type="PANTHER" id="PTHR42091:SF1">
    <property type="entry name" value="CONSERVED GLYCINE-RICH PROTEIN (AFU_ORTHOLOGUE AFUA_7G02440)"/>
    <property type="match status" value="1"/>
</dbReference>
<evidence type="ECO:0000256" key="3">
    <source>
        <dbReference type="SAM" id="SignalP"/>
    </source>
</evidence>
<feature type="domain" description="DUF7732" evidence="4">
    <location>
        <begin position="108"/>
        <end position="239"/>
    </location>
</feature>
<accession>A0A6A6QSJ4</accession>
<feature type="compositionally biased region" description="Gly residues" evidence="1">
    <location>
        <begin position="58"/>
        <end position="79"/>
    </location>
</feature>
<feature type="transmembrane region" description="Helical" evidence="2">
    <location>
        <begin position="127"/>
        <end position="150"/>
    </location>
</feature>
<feature type="chain" id="PRO_5025451723" description="DUF7732 domain-containing protein" evidence="3">
    <location>
        <begin position="20"/>
        <end position="274"/>
    </location>
</feature>
<protein>
    <recommendedName>
        <fullName evidence="4">DUF7732 domain-containing protein</fullName>
    </recommendedName>
</protein>
<feature type="signal peptide" evidence="3">
    <location>
        <begin position="1"/>
        <end position="19"/>
    </location>
</feature>
<feature type="region of interest" description="Disordered" evidence="1">
    <location>
        <begin position="42"/>
        <end position="99"/>
    </location>
</feature>
<dbReference type="OrthoDB" id="5425547at2759"/>
<dbReference type="AlphaFoldDB" id="A0A6A6QSJ4"/>
<gene>
    <name evidence="5" type="ORF">BU16DRAFT_528069</name>
</gene>
<evidence type="ECO:0000313" key="5">
    <source>
        <dbReference type="EMBL" id="KAF2493867.1"/>
    </source>
</evidence>
<keyword evidence="2" id="KW-0812">Transmembrane</keyword>
<dbReference type="EMBL" id="MU004191">
    <property type="protein sequence ID" value="KAF2493867.1"/>
    <property type="molecule type" value="Genomic_DNA"/>
</dbReference>
<dbReference type="InterPro" id="IPR056634">
    <property type="entry name" value="DUF7732"/>
</dbReference>
<sequence length="274" mass="27799">MKFSQLVAYAFIGIATVNGVSIPDANALARRDPETSENTLAHAILSPHNALEKRKGGGGKGGGGGGGKSGGGGGGGGSKSPGASKSSNVGGKTVSGTGPPRRYGGGGYYGGGAATPYSAGARSPLGLAPFLLLPAAALLLFPGIWLYGVYSYPYTHPYTFLNETYHNATFPNGMNMTLPVKCLCQEFSVCGCDDNTDASYMKDIIGNGSLAALNQSLVRVTNDNGNMTIVLNGTLPNGTTAPGGTDSAGPRSAVLEFGGYWVVGAIVLYTVSFL</sequence>
<evidence type="ECO:0000256" key="1">
    <source>
        <dbReference type="SAM" id="MobiDB-lite"/>
    </source>
</evidence>
<organism evidence="5 6">
    <name type="scientific">Lophium mytilinum</name>
    <dbReference type="NCBI Taxonomy" id="390894"/>
    <lineage>
        <taxon>Eukaryota</taxon>
        <taxon>Fungi</taxon>
        <taxon>Dikarya</taxon>
        <taxon>Ascomycota</taxon>
        <taxon>Pezizomycotina</taxon>
        <taxon>Dothideomycetes</taxon>
        <taxon>Pleosporomycetidae</taxon>
        <taxon>Mytilinidiales</taxon>
        <taxon>Mytilinidiaceae</taxon>
        <taxon>Lophium</taxon>
    </lineage>
</organism>
<keyword evidence="6" id="KW-1185">Reference proteome</keyword>
<name>A0A6A6QSJ4_9PEZI</name>
<dbReference type="PANTHER" id="PTHR42091">
    <property type="entry name" value="CONSERVED GLYCINE-RICH PROTEIN (AFU_ORTHOLOGUE AFUA_7G02440)"/>
    <property type="match status" value="1"/>
</dbReference>
<reference evidence="5" key="1">
    <citation type="journal article" date="2020" name="Stud. Mycol.">
        <title>101 Dothideomycetes genomes: a test case for predicting lifestyles and emergence of pathogens.</title>
        <authorList>
            <person name="Haridas S."/>
            <person name="Albert R."/>
            <person name="Binder M."/>
            <person name="Bloem J."/>
            <person name="Labutti K."/>
            <person name="Salamov A."/>
            <person name="Andreopoulos B."/>
            <person name="Baker S."/>
            <person name="Barry K."/>
            <person name="Bills G."/>
            <person name="Bluhm B."/>
            <person name="Cannon C."/>
            <person name="Castanera R."/>
            <person name="Culley D."/>
            <person name="Daum C."/>
            <person name="Ezra D."/>
            <person name="Gonzalez J."/>
            <person name="Henrissat B."/>
            <person name="Kuo A."/>
            <person name="Liang C."/>
            <person name="Lipzen A."/>
            <person name="Lutzoni F."/>
            <person name="Magnuson J."/>
            <person name="Mondo S."/>
            <person name="Nolan M."/>
            <person name="Ohm R."/>
            <person name="Pangilinan J."/>
            <person name="Park H.-J."/>
            <person name="Ramirez L."/>
            <person name="Alfaro M."/>
            <person name="Sun H."/>
            <person name="Tritt A."/>
            <person name="Yoshinaga Y."/>
            <person name="Zwiers L.-H."/>
            <person name="Turgeon B."/>
            <person name="Goodwin S."/>
            <person name="Spatafora J."/>
            <person name="Crous P."/>
            <person name="Grigoriev I."/>
        </authorList>
    </citation>
    <scope>NUCLEOTIDE SEQUENCE</scope>
    <source>
        <strain evidence="5">CBS 269.34</strain>
    </source>
</reference>
<proteinExistence type="predicted"/>
<dbReference type="Proteomes" id="UP000799750">
    <property type="component" value="Unassembled WGS sequence"/>
</dbReference>
<evidence type="ECO:0000256" key="2">
    <source>
        <dbReference type="SAM" id="Phobius"/>
    </source>
</evidence>
<dbReference type="Pfam" id="PF24866">
    <property type="entry name" value="DUF7732"/>
    <property type="match status" value="1"/>
</dbReference>
<evidence type="ECO:0000313" key="6">
    <source>
        <dbReference type="Proteomes" id="UP000799750"/>
    </source>
</evidence>
<keyword evidence="2" id="KW-0472">Membrane</keyword>
<keyword evidence="2" id="KW-1133">Transmembrane helix</keyword>
<keyword evidence="3" id="KW-0732">Signal</keyword>